<sequence length="174" mass="18993">MSGDPKLKLEPGRPWARRNLRRLMVAVVAFGLVAVAVGGARAWQQGKTDDRTRARFAQLAKDPLLTALGTRFGRRHNGPVLLRCRQTPDDGPLPPQFEVAFPAPQTPAAQTQVTAAARGAGWSVRTWERGTGRSHAYYFELRKSFSTWTSDSDAALDRTGLSLDMTASDAGRCA</sequence>
<reference evidence="1" key="1">
    <citation type="journal article" date="2014" name="Int. J. Syst. Evol. Microbiol.">
        <title>Complete genome sequence of Corynebacterium casei LMG S-19264T (=DSM 44701T), isolated from a smear-ripened cheese.</title>
        <authorList>
            <consortium name="US DOE Joint Genome Institute (JGI-PGF)"/>
            <person name="Walter F."/>
            <person name="Albersmeier A."/>
            <person name="Kalinowski J."/>
            <person name="Ruckert C."/>
        </authorList>
    </citation>
    <scope>NUCLEOTIDE SEQUENCE</scope>
    <source>
        <strain evidence="1">CGMCC 4.7110</strain>
    </source>
</reference>
<organism evidence="1 2">
    <name type="scientific">Streptomyces fuscichromogenes</name>
    <dbReference type="NCBI Taxonomy" id="1324013"/>
    <lineage>
        <taxon>Bacteria</taxon>
        <taxon>Bacillati</taxon>
        <taxon>Actinomycetota</taxon>
        <taxon>Actinomycetes</taxon>
        <taxon>Kitasatosporales</taxon>
        <taxon>Streptomycetaceae</taxon>
        <taxon>Streptomyces</taxon>
    </lineage>
</organism>
<dbReference type="AlphaFoldDB" id="A0A917XEM7"/>
<keyword evidence="2" id="KW-1185">Reference proteome</keyword>
<evidence type="ECO:0000313" key="2">
    <source>
        <dbReference type="Proteomes" id="UP000653411"/>
    </source>
</evidence>
<reference evidence="1" key="2">
    <citation type="submission" date="2020-09" db="EMBL/GenBank/DDBJ databases">
        <authorList>
            <person name="Sun Q."/>
            <person name="Zhou Y."/>
        </authorList>
    </citation>
    <scope>NUCLEOTIDE SEQUENCE</scope>
    <source>
        <strain evidence="1">CGMCC 4.7110</strain>
    </source>
</reference>
<evidence type="ECO:0000313" key="1">
    <source>
        <dbReference type="EMBL" id="GGN15708.1"/>
    </source>
</evidence>
<protein>
    <submittedName>
        <fullName evidence="1">Uncharacterized protein</fullName>
    </submittedName>
</protein>
<name>A0A917XEM7_9ACTN</name>
<dbReference type="Proteomes" id="UP000653411">
    <property type="component" value="Unassembled WGS sequence"/>
</dbReference>
<dbReference type="EMBL" id="BMML01000009">
    <property type="protein sequence ID" value="GGN15708.1"/>
    <property type="molecule type" value="Genomic_DNA"/>
</dbReference>
<proteinExistence type="predicted"/>
<gene>
    <name evidence="1" type="ORF">GCM10011578_043840</name>
</gene>
<accession>A0A917XEM7</accession>
<dbReference type="RefSeq" id="WP_189264460.1">
    <property type="nucleotide sequence ID" value="NZ_BMML01000009.1"/>
</dbReference>
<comment type="caution">
    <text evidence="1">The sequence shown here is derived from an EMBL/GenBank/DDBJ whole genome shotgun (WGS) entry which is preliminary data.</text>
</comment>